<sequence>MLDGWSQGTSLSDLLGLEHELSAGSSGAATEPVELTAEDFAELFPGGEVDLDSVQRAMTLGLVAFDEETGAVRVPNRAFLTIGRELGRRGVPAAASIEEYERLAGDTRRIADRFVALFERHVAGDDEDFDPAALTAEIRKFRELAALAVQDLLATALDEAAADAVTRRTDPDRGR</sequence>
<protein>
    <submittedName>
        <fullName evidence="1">Uncharacterized protein</fullName>
    </submittedName>
</protein>
<keyword evidence="2" id="KW-1185">Reference proteome</keyword>
<dbReference type="RefSeq" id="WP_344124905.1">
    <property type="nucleotide sequence ID" value="NZ_BAAALT010000001.1"/>
</dbReference>
<proteinExistence type="predicted"/>
<name>A0ABP4XG53_9ACTN</name>
<reference evidence="2" key="1">
    <citation type="journal article" date="2019" name="Int. J. Syst. Evol. Microbiol.">
        <title>The Global Catalogue of Microorganisms (GCM) 10K type strain sequencing project: providing services to taxonomists for standard genome sequencing and annotation.</title>
        <authorList>
            <consortium name="The Broad Institute Genomics Platform"/>
            <consortium name="The Broad Institute Genome Sequencing Center for Infectious Disease"/>
            <person name="Wu L."/>
            <person name="Ma J."/>
        </authorList>
    </citation>
    <scope>NUCLEOTIDE SEQUENCE [LARGE SCALE GENOMIC DNA]</scope>
    <source>
        <strain evidence="2">JCM 13250</strain>
    </source>
</reference>
<comment type="caution">
    <text evidence="1">The sequence shown here is derived from an EMBL/GenBank/DDBJ whole genome shotgun (WGS) entry which is preliminary data.</text>
</comment>
<organism evidence="1 2">
    <name type="scientific">Luedemannella flava</name>
    <dbReference type="NCBI Taxonomy" id="349316"/>
    <lineage>
        <taxon>Bacteria</taxon>
        <taxon>Bacillati</taxon>
        <taxon>Actinomycetota</taxon>
        <taxon>Actinomycetes</taxon>
        <taxon>Micromonosporales</taxon>
        <taxon>Micromonosporaceae</taxon>
        <taxon>Luedemannella</taxon>
    </lineage>
</organism>
<dbReference type="Proteomes" id="UP001500218">
    <property type="component" value="Unassembled WGS sequence"/>
</dbReference>
<accession>A0ABP4XG53</accession>
<gene>
    <name evidence="1" type="ORF">GCM10009682_00040</name>
</gene>
<evidence type="ECO:0000313" key="2">
    <source>
        <dbReference type="Proteomes" id="UP001500218"/>
    </source>
</evidence>
<evidence type="ECO:0000313" key="1">
    <source>
        <dbReference type="EMBL" id="GAA1781742.1"/>
    </source>
</evidence>
<dbReference type="EMBL" id="BAAALT010000001">
    <property type="protein sequence ID" value="GAA1781742.1"/>
    <property type="molecule type" value="Genomic_DNA"/>
</dbReference>